<dbReference type="PROSITE" id="PS51257">
    <property type="entry name" value="PROKAR_LIPOPROTEIN"/>
    <property type="match status" value="1"/>
</dbReference>
<keyword evidence="1" id="KW-0732">Signal</keyword>
<evidence type="ECO:0000313" key="2">
    <source>
        <dbReference type="EMBL" id="CAB9510529.1"/>
    </source>
</evidence>
<keyword evidence="3" id="KW-1185">Reference proteome</keyword>
<comment type="caution">
    <text evidence="2">The sequence shown here is derived from an EMBL/GenBank/DDBJ whole genome shotgun (WGS) entry which is preliminary data.</text>
</comment>
<protein>
    <recommendedName>
        <fullName evidence="4">SH3 domain-containing protein</fullName>
    </recommendedName>
</protein>
<evidence type="ECO:0008006" key="4">
    <source>
        <dbReference type="Google" id="ProtNLM"/>
    </source>
</evidence>
<sequence length="153" mass="16877">MTDIKVPFLAVFVCMVLSLQGCSAFLSAGPIAQSSKAFESRLFLIEDLSILGEECTAVSDGDAGGLLESLRKRKDELDIGIGKRYVCRTQKGFLNVHKEPGEPFNPYNVVHQLKEGDIVTSTGPPRGGWIRHDNGGWSISKYNGFTWLEELKE</sequence>
<evidence type="ECO:0000313" key="3">
    <source>
        <dbReference type="Proteomes" id="UP001153069"/>
    </source>
</evidence>
<reference evidence="2" key="1">
    <citation type="submission" date="2020-06" db="EMBL/GenBank/DDBJ databases">
        <authorList>
            <consortium name="Plant Systems Biology data submission"/>
        </authorList>
    </citation>
    <scope>NUCLEOTIDE SEQUENCE</scope>
    <source>
        <strain evidence="2">D6</strain>
    </source>
</reference>
<accession>A0A9N8E2J1</accession>
<feature type="signal peptide" evidence="1">
    <location>
        <begin position="1"/>
        <end position="24"/>
    </location>
</feature>
<dbReference type="AlphaFoldDB" id="A0A9N8E2J1"/>
<dbReference type="OrthoDB" id="46055at2759"/>
<dbReference type="Proteomes" id="UP001153069">
    <property type="component" value="Unassembled WGS sequence"/>
</dbReference>
<feature type="chain" id="PRO_5040257670" description="SH3 domain-containing protein" evidence="1">
    <location>
        <begin position="25"/>
        <end position="153"/>
    </location>
</feature>
<evidence type="ECO:0000256" key="1">
    <source>
        <dbReference type="SAM" id="SignalP"/>
    </source>
</evidence>
<organism evidence="2 3">
    <name type="scientific">Seminavis robusta</name>
    <dbReference type="NCBI Taxonomy" id="568900"/>
    <lineage>
        <taxon>Eukaryota</taxon>
        <taxon>Sar</taxon>
        <taxon>Stramenopiles</taxon>
        <taxon>Ochrophyta</taxon>
        <taxon>Bacillariophyta</taxon>
        <taxon>Bacillariophyceae</taxon>
        <taxon>Bacillariophycidae</taxon>
        <taxon>Naviculales</taxon>
        <taxon>Naviculaceae</taxon>
        <taxon>Seminavis</taxon>
    </lineage>
</organism>
<proteinExistence type="predicted"/>
<gene>
    <name evidence="2" type="ORF">SEMRO_440_G143490.1</name>
</gene>
<dbReference type="EMBL" id="CAICTM010000439">
    <property type="protein sequence ID" value="CAB9510529.1"/>
    <property type="molecule type" value="Genomic_DNA"/>
</dbReference>
<name>A0A9N8E2J1_9STRA</name>